<proteinExistence type="inferred from homology"/>
<evidence type="ECO:0000313" key="4">
    <source>
        <dbReference type="Proteomes" id="UP000182264"/>
    </source>
</evidence>
<dbReference type="Pfam" id="PF13531">
    <property type="entry name" value="SBP_bac_11"/>
    <property type="match status" value="1"/>
</dbReference>
<comment type="similarity">
    <text evidence="1">Belongs to the bacterial solute-binding protein 1 family. WtpA subfamily.</text>
</comment>
<dbReference type="InterPro" id="IPR022498">
    <property type="entry name" value="ABC_trnspt_W-bd_WtpA"/>
</dbReference>
<evidence type="ECO:0000256" key="2">
    <source>
        <dbReference type="SAM" id="SignalP"/>
    </source>
</evidence>
<dbReference type="SUPFAM" id="SSF53850">
    <property type="entry name" value="Periplasmic binding protein-like II"/>
    <property type="match status" value="1"/>
</dbReference>
<name>A0A1L3GHU4_SYNAC</name>
<dbReference type="CDD" id="cd13540">
    <property type="entry name" value="PBP2_ModA_WtpA"/>
    <property type="match status" value="1"/>
</dbReference>
<dbReference type="PANTHER" id="PTHR30632:SF16">
    <property type="entry name" value="MOLYBDATE_TUNGSTATE-BINDING PROTEIN WTPA"/>
    <property type="match status" value="1"/>
</dbReference>
<dbReference type="Gene3D" id="3.40.190.10">
    <property type="entry name" value="Periplasmic binding protein-like II"/>
    <property type="match status" value="2"/>
</dbReference>
<dbReference type="AlphaFoldDB" id="A0A1L3GHU4"/>
<dbReference type="InterPro" id="IPR050682">
    <property type="entry name" value="ModA/WtpA"/>
</dbReference>
<evidence type="ECO:0000313" key="3">
    <source>
        <dbReference type="EMBL" id="APG25459.1"/>
    </source>
</evidence>
<accession>A0A1L3GHU4</accession>
<dbReference type="NCBIfam" id="NF003196">
    <property type="entry name" value="PRK04168.1"/>
    <property type="match status" value="1"/>
</dbReference>
<dbReference type="GO" id="GO:1901359">
    <property type="term" value="F:tungstate binding"/>
    <property type="evidence" value="ECO:0007669"/>
    <property type="project" value="InterPro"/>
</dbReference>
<dbReference type="PANTHER" id="PTHR30632">
    <property type="entry name" value="MOLYBDATE-BINDING PERIPLASMIC PROTEIN"/>
    <property type="match status" value="1"/>
</dbReference>
<dbReference type="EMBL" id="CP015518">
    <property type="protein sequence ID" value="APG25459.1"/>
    <property type="molecule type" value="Genomic_DNA"/>
</dbReference>
<keyword evidence="2" id="KW-0732">Signal</keyword>
<sequence length="327" mass="35972">MGKGLVRHVFVMVCLAAAAMLPSSAFAAPAGKLIVFHAGSLAVPFQAMEKAFEAKYPAVDVQREAGGSTKMARLISEVGKPADIMASADYTVIDKTLIPDNAAVNIRFATNQLVLCYTDKSKFAKEINADNWYKILQRKGVVWGHSDPNLDPCGYRSLMVLQLAEKFHEIPGLYNKLLANRPKENVRPKSVELITLLQNGDMDYAWEYRSVAVQHGLKYVTLDDHINLGNYQLDDFYKQATVQVTGDKPGTFITRVGGSVTYGVTLINEAPNPEAAEAFMAYLLDPEGGLKILDEMGQPAFIPARVPSDEMHSKLPATLRPLVEVRK</sequence>
<feature type="chain" id="PRO_5012363076" evidence="2">
    <location>
        <begin position="28"/>
        <end position="327"/>
    </location>
</feature>
<reference evidence="3 4" key="1">
    <citation type="journal article" date="2017" name="Genome Announc.">
        <title>Complete Genome Sequences of Two Acetylene-Fermenting Pelobacter acetylenicus Strains.</title>
        <authorList>
            <person name="Sutton J.M."/>
            <person name="Baesman S.M."/>
            <person name="Fierst J.L."/>
            <person name="Poret-Peterson A.T."/>
            <person name="Oremland R.S."/>
            <person name="Dunlap D.S."/>
            <person name="Akob D.M."/>
        </authorList>
    </citation>
    <scope>NUCLEOTIDE SEQUENCE [LARGE SCALE GENOMIC DNA]</scope>
    <source>
        <strain evidence="3 4">DSM 3247</strain>
    </source>
</reference>
<dbReference type="STRING" id="29542.A6070_04845"/>
<protein>
    <submittedName>
        <fullName evidence="3">Molybdate ABC transporter substrate-binding protein</fullName>
    </submittedName>
</protein>
<organism evidence="3 4">
    <name type="scientific">Syntrophotalea acetylenica</name>
    <name type="common">Pelobacter acetylenicus</name>
    <dbReference type="NCBI Taxonomy" id="29542"/>
    <lineage>
        <taxon>Bacteria</taxon>
        <taxon>Pseudomonadati</taxon>
        <taxon>Thermodesulfobacteriota</taxon>
        <taxon>Desulfuromonadia</taxon>
        <taxon>Desulfuromonadales</taxon>
        <taxon>Syntrophotaleaceae</taxon>
        <taxon>Syntrophotalea</taxon>
    </lineage>
</organism>
<keyword evidence="4" id="KW-1185">Reference proteome</keyword>
<dbReference type="GO" id="GO:0030973">
    <property type="term" value="F:molybdate ion binding"/>
    <property type="evidence" value="ECO:0007669"/>
    <property type="project" value="TreeGrafter"/>
</dbReference>
<gene>
    <name evidence="3" type="ORF">A7E75_10840</name>
</gene>
<evidence type="ECO:0000256" key="1">
    <source>
        <dbReference type="ARBA" id="ARBA00009438"/>
    </source>
</evidence>
<dbReference type="Proteomes" id="UP000182264">
    <property type="component" value="Chromosome"/>
</dbReference>
<dbReference type="RefSeq" id="WP_072287300.1">
    <property type="nucleotide sequence ID" value="NZ_CP015518.1"/>
</dbReference>
<feature type="signal peptide" evidence="2">
    <location>
        <begin position="1"/>
        <end position="27"/>
    </location>
</feature>
<dbReference type="GO" id="GO:0015689">
    <property type="term" value="P:molybdate ion transport"/>
    <property type="evidence" value="ECO:0007669"/>
    <property type="project" value="TreeGrafter"/>
</dbReference>
<dbReference type="NCBIfam" id="TIGR03730">
    <property type="entry name" value="tungstate_WtpA"/>
    <property type="match status" value="1"/>
</dbReference>